<evidence type="ECO:0000313" key="1">
    <source>
        <dbReference type="EMBL" id="KAI7996221.1"/>
    </source>
</evidence>
<reference evidence="1 2" key="1">
    <citation type="journal article" date="2022" name="Plant J.">
        <title>Chromosome-level genome of Camellia lanceoleosa provides a valuable resource for understanding genome evolution and self-incompatibility.</title>
        <authorList>
            <person name="Gong W."/>
            <person name="Xiao S."/>
            <person name="Wang L."/>
            <person name="Liao Z."/>
            <person name="Chang Y."/>
            <person name="Mo W."/>
            <person name="Hu G."/>
            <person name="Li W."/>
            <person name="Zhao G."/>
            <person name="Zhu H."/>
            <person name="Hu X."/>
            <person name="Ji K."/>
            <person name="Xiang X."/>
            <person name="Song Q."/>
            <person name="Yuan D."/>
            <person name="Jin S."/>
            <person name="Zhang L."/>
        </authorList>
    </citation>
    <scope>NUCLEOTIDE SEQUENCE [LARGE SCALE GENOMIC DNA]</scope>
    <source>
        <strain evidence="1">SQ_2022a</strain>
    </source>
</reference>
<proteinExistence type="predicted"/>
<gene>
    <name evidence="1" type="ORF">LOK49_LG10G00822</name>
</gene>
<protein>
    <submittedName>
        <fullName evidence="1">Uncharacterized protein</fullName>
    </submittedName>
</protein>
<name>A0ACC0G562_9ERIC</name>
<comment type="caution">
    <text evidence="1">The sequence shown here is derived from an EMBL/GenBank/DDBJ whole genome shotgun (WGS) entry which is preliminary data.</text>
</comment>
<dbReference type="Proteomes" id="UP001060215">
    <property type="component" value="Chromosome 10"/>
</dbReference>
<keyword evidence="2" id="KW-1185">Reference proteome</keyword>
<evidence type="ECO:0000313" key="2">
    <source>
        <dbReference type="Proteomes" id="UP001060215"/>
    </source>
</evidence>
<accession>A0ACC0G562</accession>
<dbReference type="EMBL" id="CM045767">
    <property type="protein sequence ID" value="KAI7996221.1"/>
    <property type="molecule type" value="Genomic_DNA"/>
</dbReference>
<organism evidence="1 2">
    <name type="scientific">Camellia lanceoleosa</name>
    <dbReference type="NCBI Taxonomy" id="1840588"/>
    <lineage>
        <taxon>Eukaryota</taxon>
        <taxon>Viridiplantae</taxon>
        <taxon>Streptophyta</taxon>
        <taxon>Embryophyta</taxon>
        <taxon>Tracheophyta</taxon>
        <taxon>Spermatophyta</taxon>
        <taxon>Magnoliopsida</taxon>
        <taxon>eudicotyledons</taxon>
        <taxon>Gunneridae</taxon>
        <taxon>Pentapetalae</taxon>
        <taxon>asterids</taxon>
        <taxon>Ericales</taxon>
        <taxon>Theaceae</taxon>
        <taxon>Camellia</taxon>
    </lineage>
</organism>
<sequence>MGEVKGGHEYWVVVWRREQVSAVVGMTTIRNRVAALAKCGGGEEGGMDEKGFLDAVKETMSKEMVEKLKINQLLSHSPNSFLVADFGCSTKPNTFAIVQIIQISRTRFSDPRISVSLQ</sequence>